<reference evidence="3" key="1">
    <citation type="submission" date="2018-05" db="EMBL/GenBank/DDBJ databases">
        <authorList>
            <person name="Lanie J.A."/>
            <person name="Ng W.-L."/>
            <person name="Kazmierczak K.M."/>
            <person name="Andrzejewski T.M."/>
            <person name="Davidsen T.M."/>
            <person name="Wayne K.J."/>
            <person name="Tettelin H."/>
            <person name="Glass J.I."/>
            <person name="Rusch D."/>
            <person name="Podicherti R."/>
            <person name="Tsui H.-C.T."/>
            <person name="Winkler M.E."/>
        </authorList>
    </citation>
    <scope>NUCLEOTIDE SEQUENCE</scope>
</reference>
<comment type="similarity">
    <text evidence="1">Belongs to the TPP enzyme family.</text>
</comment>
<dbReference type="InterPro" id="IPR045229">
    <property type="entry name" value="TPP_enz"/>
</dbReference>
<dbReference type="PANTHER" id="PTHR18968:SF142">
    <property type="entry name" value="ACETOLACTATE SYNTHASE"/>
    <property type="match status" value="1"/>
</dbReference>
<accession>A0A382ZGX5</accession>
<dbReference type="GO" id="GO:0050660">
    <property type="term" value="F:flavin adenine dinucleotide binding"/>
    <property type="evidence" value="ECO:0007669"/>
    <property type="project" value="TreeGrafter"/>
</dbReference>
<dbReference type="GO" id="GO:0003984">
    <property type="term" value="F:acetolactate synthase activity"/>
    <property type="evidence" value="ECO:0007669"/>
    <property type="project" value="TreeGrafter"/>
</dbReference>
<dbReference type="InterPro" id="IPR011766">
    <property type="entry name" value="TPP_enzyme_TPP-bd"/>
</dbReference>
<gene>
    <name evidence="3" type="ORF">METZ01_LOCUS447641</name>
</gene>
<dbReference type="AlphaFoldDB" id="A0A382ZGX5"/>
<organism evidence="3">
    <name type="scientific">marine metagenome</name>
    <dbReference type="NCBI Taxonomy" id="408172"/>
    <lineage>
        <taxon>unclassified sequences</taxon>
        <taxon>metagenomes</taxon>
        <taxon>ecological metagenomes</taxon>
    </lineage>
</organism>
<dbReference type="GO" id="GO:0009099">
    <property type="term" value="P:L-valine biosynthetic process"/>
    <property type="evidence" value="ECO:0007669"/>
    <property type="project" value="TreeGrafter"/>
</dbReference>
<evidence type="ECO:0000256" key="1">
    <source>
        <dbReference type="ARBA" id="ARBA00007812"/>
    </source>
</evidence>
<dbReference type="GO" id="GO:0030976">
    <property type="term" value="F:thiamine pyrophosphate binding"/>
    <property type="evidence" value="ECO:0007669"/>
    <property type="project" value="InterPro"/>
</dbReference>
<dbReference type="CDD" id="cd00568">
    <property type="entry name" value="TPP_enzymes"/>
    <property type="match status" value="1"/>
</dbReference>
<dbReference type="Gene3D" id="3.40.50.970">
    <property type="match status" value="1"/>
</dbReference>
<dbReference type="InterPro" id="IPR029061">
    <property type="entry name" value="THDP-binding"/>
</dbReference>
<dbReference type="PANTHER" id="PTHR18968">
    <property type="entry name" value="THIAMINE PYROPHOSPHATE ENZYMES"/>
    <property type="match status" value="1"/>
</dbReference>
<dbReference type="Pfam" id="PF02775">
    <property type="entry name" value="TPP_enzyme_C"/>
    <property type="match status" value="1"/>
</dbReference>
<evidence type="ECO:0000259" key="2">
    <source>
        <dbReference type="Pfam" id="PF02775"/>
    </source>
</evidence>
<dbReference type="EMBL" id="UINC01183844">
    <property type="protein sequence ID" value="SVD94787.1"/>
    <property type="molecule type" value="Genomic_DNA"/>
</dbReference>
<proteinExistence type="inferred from homology"/>
<evidence type="ECO:0000313" key="3">
    <source>
        <dbReference type="EMBL" id="SVD94787.1"/>
    </source>
</evidence>
<protein>
    <recommendedName>
        <fullName evidence="2">Thiamine pyrophosphate enzyme TPP-binding domain-containing protein</fullName>
    </recommendedName>
</protein>
<name>A0A382ZGX5_9ZZZZ</name>
<feature type="domain" description="Thiamine pyrophosphate enzyme TPP-binding" evidence="2">
    <location>
        <begin position="19"/>
        <end position="166"/>
    </location>
</feature>
<dbReference type="SUPFAM" id="SSF52518">
    <property type="entry name" value="Thiamin diphosphate-binding fold (THDP-binding)"/>
    <property type="match status" value="1"/>
</dbReference>
<sequence length="221" mass="25103">RILSKKMQKDSILIGDCGGNIVVSNHAYETKYGQRNITNNGNSPMGFSFAASMGAWIANPRAQVVCTIGDGGFNMNIQELQTLINYKMPIKTFILNNHIYGITKAFQETNFQGRAEACGPKGYNPPDFAKIVEAYGIKTEIINKNSEIEDKIDEILNYSGPVVCDVNIHEHHTYEPRIFGWKTPIEDMYPYLPRDEFIKNMFIDPLEDWENPIYPDVVKNN</sequence>
<dbReference type="GO" id="GO:0009097">
    <property type="term" value="P:isoleucine biosynthetic process"/>
    <property type="evidence" value="ECO:0007669"/>
    <property type="project" value="TreeGrafter"/>
</dbReference>
<feature type="non-terminal residue" evidence="3">
    <location>
        <position position="1"/>
    </location>
</feature>
<dbReference type="GO" id="GO:0005948">
    <property type="term" value="C:acetolactate synthase complex"/>
    <property type="evidence" value="ECO:0007669"/>
    <property type="project" value="TreeGrafter"/>
</dbReference>